<dbReference type="CDD" id="cd11051">
    <property type="entry name" value="CYP59-like"/>
    <property type="match status" value="1"/>
</dbReference>
<comment type="cofactor">
    <cofactor evidence="1 8">
        <name>heme</name>
        <dbReference type="ChEBI" id="CHEBI:30413"/>
    </cofactor>
</comment>
<keyword evidence="11" id="KW-1185">Reference proteome</keyword>
<proteinExistence type="predicted"/>
<dbReference type="SUPFAM" id="SSF51735">
    <property type="entry name" value="NAD(P)-binding Rossmann-fold domains"/>
    <property type="match status" value="1"/>
</dbReference>
<dbReference type="PANTHER" id="PTHR24305:SF107">
    <property type="entry name" value="P450, PUTATIVE (EUROFUNG)-RELATED"/>
    <property type="match status" value="1"/>
</dbReference>
<dbReference type="PANTHER" id="PTHR24305">
    <property type="entry name" value="CYTOCHROME P450"/>
    <property type="match status" value="1"/>
</dbReference>
<dbReference type="Proteomes" id="UP000293360">
    <property type="component" value="Unassembled WGS sequence"/>
</dbReference>
<evidence type="ECO:0000256" key="5">
    <source>
        <dbReference type="ARBA" id="ARBA00023002"/>
    </source>
</evidence>
<dbReference type="AlphaFoldDB" id="A0A4Q4TU60"/>
<evidence type="ECO:0000256" key="7">
    <source>
        <dbReference type="ARBA" id="ARBA00023033"/>
    </source>
</evidence>
<accession>A0A4Q4TU60</accession>
<dbReference type="GO" id="GO:0020037">
    <property type="term" value="F:heme binding"/>
    <property type="evidence" value="ECO:0007669"/>
    <property type="project" value="InterPro"/>
</dbReference>
<keyword evidence="3 8" id="KW-0349">Heme</keyword>
<keyword evidence="4 8" id="KW-0479">Metal-binding</keyword>
<evidence type="ECO:0000313" key="11">
    <source>
        <dbReference type="Proteomes" id="UP000293360"/>
    </source>
</evidence>
<evidence type="ECO:0000256" key="6">
    <source>
        <dbReference type="ARBA" id="ARBA00023004"/>
    </source>
</evidence>
<dbReference type="Gene3D" id="3.40.50.720">
    <property type="entry name" value="NAD(P)-binding Rossmann-like Domain"/>
    <property type="match status" value="1"/>
</dbReference>
<keyword evidence="7" id="KW-0503">Monooxygenase</keyword>
<dbReference type="PRINTS" id="PR00385">
    <property type="entry name" value="P450"/>
</dbReference>
<evidence type="ECO:0000259" key="9">
    <source>
        <dbReference type="Pfam" id="PF13460"/>
    </source>
</evidence>
<organism evidence="10 11">
    <name type="scientific">Monosporascus ibericus</name>
    <dbReference type="NCBI Taxonomy" id="155417"/>
    <lineage>
        <taxon>Eukaryota</taxon>
        <taxon>Fungi</taxon>
        <taxon>Dikarya</taxon>
        <taxon>Ascomycota</taxon>
        <taxon>Pezizomycotina</taxon>
        <taxon>Sordariomycetes</taxon>
        <taxon>Xylariomycetidae</taxon>
        <taxon>Xylariales</taxon>
        <taxon>Xylariales incertae sedis</taxon>
        <taxon>Monosporascus</taxon>
    </lineage>
</organism>
<comment type="pathway">
    <text evidence="2">Secondary metabolite biosynthesis.</text>
</comment>
<feature type="domain" description="NAD(P)-binding" evidence="9">
    <location>
        <begin position="36"/>
        <end position="143"/>
    </location>
</feature>
<keyword evidence="5" id="KW-0560">Oxidoreductase</keyword>
<dbReference type="EMBL" id="QJNU01000019">
    <property type="protein sequence ID" value="RYP10382.1"/>
    <property type="molecule type" value="Genomic_DNA"/>
</dbReference>
<dbReference type="InterPro" id="IPR016040">
    <property type="entry name" value="NAD(P)-bd_dom"/>
</dbReference>
<evidence type="ECO:0000256" key="4">
    <source>
        <dbReference type="ARBA" id="ARBA00022723"/>
    </source>
</evidence>
<dbReference type="InterPro" id="IPR001128">
    <property type="entry name" value="Cyt_P450"/>
</dbReference>
<dbReference type="SUPFAM" id="SSF48264">
    <property type="entry name" value="Cytochrome P450"/>
    <property type="match status" value="1"/>
</dbReference>
<evidence type="ECO:0000313" key="10">
    <source>
        <dbReference type="EMBL" id="RYP10382.1"/>
    </source>
</evidence>
<name>A0A4Q4TU60_9PEZI</name>
<feature type="binding site" description="axial binding residue" evidence="8">
    <location>
        <position position="695"/>
    </location>
    <ligand>
        <name>heme</name>
        <dbReference type="ChEBI" id="CHEBI:30413"/>
    </ligand>
    <ligandPart>
        <name>Fe</name>
        <dbReference type="ChEBI" id="CHEBI:18248"/>
    </ligandPart>
</feature>
<sequence>MLDHVPAFSEPNYRIGTAEGLLIDRAWMVLAGDVAWDIDDADSLETTTQGMDAVFFILTQAGAEMEQWRAKNVMAAVQASNSASTIIFSSALWAGEQETFPDWGPSHAMYQYWIGKHRSEEIVREAAGTKHWIIVRPAMFLQNFVPPISRRLFPDLESRATLRVGFKPEDKINVVDAADVGLLAAAAVSRPEQYSGRVFELSLPPTTVREIADKMTVAKGLGPVGVEYVDADELARHLAKLLFDGVSVRMRFLNMRARGIPIMEPYSPLLGHLPLMKHLGQGFPSDAHRTYINVKIVQDWKLYFPTATKCPPVVYIDLWPIMPWPFILITSPQLCSQLTQETPQPRHAMFKWAQIPLTGGLDLLSVDQANHKLWRSRLNPGFSSRNLRAHMPALVEEVEIFATALKDSAGADGSWSDMFTLYDKTIALTFDIIMRISMGLRIHEQTSGPEPVLVALRTLISCCKFNSIRNRLERLTPGFKRVVSHNTNVIRDLLYPQVISRLSSSSKSIDPKTVVDLAINEVKESNLHPDTGFIDSVIANLKIFLFAGHDTTAQTLSWVFYEVNKSPAVLARLRAEHDEVFGEDTKRAKDILLQDHYKLSELRYTSAVIRETLRLHTPAGTIRQASPGFQLVQDGTQWPTHDAVIQTVPAAIHVHPDLWPRPTDFIPERFLVSDGHALYPVKNAFRPFELGSTRCIGEELAMMEMKLALLFTVRELDFDVNYALWDKMRGREEASAGLVDGQRAYRSGQGMGQVKDNLPTRVRMRLAS</sequence>
<dbReference type="InterPro" id="IPR036396">
    <property type="entry name" value="Cyt_P450_sf"/>
</dbReference>
<protein>
    <recommendedName>
        <fullName evidence="9">NAD(P)-binding domain-containing protein</fullName>
    </recommendedName>
</protein>
<dbReference type="InterPro" id="IPR002401">
    <property type="entry name" value="Cyt_P450_E_grp-I"/>
</dbReference>
<dbReference type="Gene3D" id="1.10.630.10">
    <property type="entry name" value="Cytochrome P450"/>
    <property type="match status" value="1"/>
</dbReference>
<dbReference type="InterPro" id="IPR036291">
    <property type="entry name" value="NAD(P)-bd_dom_sf"/>
</dbReference>
<dbReference type="Pfam" id="PF00067">
    <property type="entry name" value="p450"/>
    <property type="match status" value="1"/>
</dbReference>
<dbReference type="InterPro" id="IPR050121">
    <property type="entry name" value="Cytochrome_P450_monoxygenase"/>
</dbReference>
<dbReference type="Pfam" id="PF13460">
    <property type="entry name" value="NAD_binding_10"/>
    <property type="match status" value="1"/>
</dbReference>
<dbReference type="OrthoDB" id="10029320at2759"/>
<comment type="caution">
    <text evidence="10">The sequence shown here is derived from an EMBL/GenBank/DDBJ whole genome shotgun (WGS) entry which is preliminary data.</text>
</comment>
<evidence type="ECO:0000256" key="8">
    <source>
        <dbReference type="PIRSR" id="PIRSR602401-1"/>
    </source>
</evidence>
<dbReference type="GO" id="GO:0004497">
    <property type="term" value="F:monooxygenase activity"/>
    <property type="evidence" value="ECO:0007669"/>
    <property type="project" value="UniProtKB-KW"/>
</dbReference>
<evidence type="ECO:0000256" key="3">
    <source>
        <dbReference type="ARBA" id="ARBA00022617"/>
    </source>
</evidence>
<dbReference type="PRINTS" id="PR00463">
    <property type="entry name" value="EP450I"/>
</dbReference>
<dbReference type="GO" id="GO:0005506">
    <property type="term" value="F:iron ion binding"/>
    <property type="evidence" value="ECO:0007669"/>
    <property type="project" value="InterPro"/>
</dbReference>
<evidence type="ECO:0000256" key="2">
    <source>
        <dbReference type="ARBA" id="ARBA00005179"/>
    </source>
</evidence>
<keyword evidence="6 8" id="KW-0408">Iron</keyword>
<evidence type="ECO:0000256" key="1">
    <source>
        <dbReference type="ARBA" id="ARBA00001971"/>
    </source>
</evidence>
<reference evidence="10 11" key="1">
    <citation type="submission" date="2018-06" db="EMBL/GenBank/DDBJ databases">
        <title>Complete Genomes of Monosporascus.</title>
        <authorList>
            <person name="Robinson A.J."/>
            <person name="Natvig D.O."/>
        </authorList>
    </citation>
    <scope>NUCLEOTIDE SEQUENCE [LARGE SCALE GENOMIC DNA]</scope>
    <source>
        <strain evidence="10 11">CBS 110550</strain>
    </source>
</reference>
<dbReference type="GO" id="GO:0016705">
    <property type="term" value="F:oxidoreductase activity, acting on paired donors, with incorporation or reduction of molecular oxygen"/>
    <property type="evidence" value="ECO:0007669"/>
    <property type="project" value="InterPro"/>
</dbReference>
<dbReference type="STRING" id="155417.A0A4Q4TU60"/>
<gene>
    <name evidence="10" type="ORF">DL764_000716</name>
</gene>